<comment type="subunit">
    <text evidence="2">Homodimer.</text>
</comment>
<dbReference type="InterPro" id="IPR039344">
    <property type="entry name" value="MBLAC1"/>
</dbReference>
<evidence type="ECO:0000256" key="4">
    <source>
        <dbReference type="ARBA" id="ARBA00032988"/>
    </source>
</evidence>
<evidence type="ECO:0000256" key="6">
    <source>
        <dbReference type="ARBA" id="ARBA00045869"/>
    </source>
</evidence>
<evidence type="ECO:0000256" key="3">
    <source>
        <dbReference type="ARBA" id="ARBA00014856"/>
    </source>
</evidence>
<evidence type="ECO:0000313" key="9">
    <source>
        <dbReference type="Proteomes" id="UP000178820"/>
    </source>
</evidence>
<accession>A0A1G2I449</accession>
<dbReference type="GO" id="GO:0005829">
    <property type="term" value="C:cytosol"/>
    <property type="evidence" value="ECO:0007669"/>
    <property type="project" value="UniProtKB-SubCell"/>
</dbReference>
<dbReference type="CDD" id="cd07711">
    <property type="entry name" value="MBLAC1-like_MBL-fold"/>
    <property type="match status" value="1"/>
</dbReference>
<evidence type="ECO:0000313" key="8">
    <source>
        <dbReference type="EMBL" id="OGZ69553.1"/>
    </source>
</evidence>
<dbReference type="Pfam" id="PF00753">
    <property type="entry name" value="Lactamase_B"/>
    <property type="match status" value="1"/>
</dbReference>
<evidence type="ECO:0000259" key="7">
    <source>
        <dbReference type="SMART" id="SM00849"/>
    </source>
</evidence>
<name>A0A1G2I449_9BACT</name>
<reference evidence="8 9" key="1">
    <citation type="journal article" date="2016" name="Nat. Commun.">
        <title>Thousands of microbial genomes shed light on interconnected biogeochemical processes in an aquifer system.</title>
        <authorList>
            <person name="Anantharaman K."/>
            <person name="Brown C.T."/>
            <person name="Hug L.A."/>
            <person name="Sharon I."/>
            <person name="Castelle C.J."/>
            <person name="Probst A.J."/>
            <person name="Thomas B.C."/>
            <person name="Singh A."/>
            <person name="Wilkins M.J."/>
            <person name="Karaoz U."/>
            <person name="Brodie E.L."/>
            <person name="Williams K.H."/>
            <person name="Hubbard S.S."/>
            <person name="Banfield J.F."/>
        </authorList>
    </citation>
    <scope>NUCLEOTIDE SEQUENCE [LARGE SCALE GENOMIC DNA]</scope>
</reference>
<protein>
    <recommendedName>
        <fullName evidence="3">Metallo-beta-lactamase domain-containing protein 1</fullName>
    </recommendedName>
    <alternativeName>
        <fullName evidence="4">Endoribonuclease MBLAC1</fullName>
    </alternativeName>
</protein>
<dbReference type="InterPro" id="IPR036866">
    <property type="entry name" value="RibonucZ/Hydroxyglut_hydro"/>
</dbReference>
<comment type="catalytic activity">
    <reaction evidence="5">
        <text>a ribonucleotidyl-ribonucleotide-RNA + H2O = a 3'-end ribonucleotide-RNA + a 5'-end 5'-phospho-ribonucleoside-RNA + H(+)</text>
        <dbReference type="Rhea" id="RHEA:68096"/>
        <dbReference type="Rhea" id="RHEA-COMP:15179"/>
        <dbReference type="Rhea" id="RHEA-COMP:17355"/>
        <dbReference type="Rhea" id="RHEA-COMP:17428"/>
        <dbReference type="ChEBI" id="CHEBI:15377"/>
        <dbReference type="ChEBI" id="CHEBI:15378"/>
        <dbReference type="ChEBI" id="CHEBI:74896"/>
        <dbReference type="ChEBI" id="CHEBI:138282"/>
        <dbReference type="ChEBI" id="CHEBI:173118"/>
    </reaction>
    <physiologicalReaction direction="left-to-right" evidence="5">
        <dbReference type="Rhea" id="RHEA:68097"/>
    </physiologicalReaction>
</comment>
<dbReference type="EMBL" id="MHOT01000009">
    <property type="protein sequence ID" value="OGZ69553.1"/>
    <property type="molecule type" value="Genomic_DNA"/>
</dbReference>
<organism evidence="8 9">
    <name type="scientific">Candidatus Staskawiczbacteria bacterium RIFCSPHIGHO2_02_FULL_42_22</name>
    <dbReference type="NCBI Taxonomy" id="1802207"/>
    <lineage>
        <taxon>Bacteria</taxon>
        <taxon>Candidatus Staskawicziibacteriota</taxon>
    </lineage>
</organism>
<feature type="domain" description="Metallo-beta-lactamase" evidence="7">
    <location>
        <begin position="23"/>
        <end position="177"/>
    </location>
</feature>
<comment type="subcellular location">
    <subcellularLocation>
        <location evidence="1">Cytoplasm</location>
        <location evidence="1">Cytosol</location>
    </subcellularLocation>
</comment>
<dbReference type="InterPro" id="IPR001279">
    <property type="entry name" value="Metallo-B-lactamas"/>
</dbReference>
<dbReference type="PANTHER" id="PTHR23200">
    <property type="entry name" value="METALLO-BETA-LACTAMASE DOMAIN-CONTAINING PROTEIN 1"/>
    <property type="match status" value="1"/>
</dbReference>
<comment type="function">
    <text evidence="6">Endoribonuclease that catalyzes the hydrolysis of histone-coding pre-mRNA 3'-end. Involved in histone pre-mRNA processing during the S-phase of the cell cycle, which is required for entering/progressing through S-phase. Cleaves histone pre-mRNA at a major and a minor cleavage site after the 5'-ACCCA-3' and the 5'-ACCCACA-3' sequence, respectively, and located downstream of the stem-loop. May require the presence of the HDE element located at the histone pre-RNA 3'-end to avoid non-specific cleavage.</text>
</comment>
<dbReference type="AlphaFoldDB" id="A0A1G2I449"/>
<dbReference type="STRING" id="1802207.A3D44_02545"/>
<dbReference type="Proteomes" id="UP000178820">
    <property type="component" value="Unassembled WGS sequence"/>
</dbReference>
<comment type="caution">
    <text evidence="8">The sequence shown here is derived from an EMBL/GenBank/DDBJ whole genome shotgun (WGS) entry which is preliminary data.</text>
</comment>
<dbReference type="Gene3D" id="3.60.15.10">
    <property type="entry name" value="Ribonuclease Z/Hydroxyacylglutathione hydrolase-like"/>
    <property type="match status" value="1"/>
</dbReference>
<proteinExistence type="predicted"/>
<dbReference type="SMART" id="SM00849">
    <property type="entry name" value="Lactamase_B"/>
    <property type="match status" value="1"/>
</dbReference>
<evidence type="ECO:0000256" key="1">
    <source>
        <dbReference type="ARBA" id="ARBA00004514"/>
    </source>
</evidence>
<sequence length="184" mass="20471">MAEVKVLIEGFYIEQPNGMARVGATVSLVRDKNIIMVVDPGTMENQQVLIDALAKEKLTVNEVTTVAITHSHIDHYRNVGMFPNANVVEYWGIWKGVMWLPLPEPFSKDVRIVKTPGHDYSCLTFLVTTADGVVAICGDVFFKKDGPMPDPFATDTEKLLKSRALVIEKSDWIIPGHAGIYKVK</sequence>
<evidence type="ECO:0000256" key="2">
    <source>
        <dbReference type="ARBA" id="ARBA00011738"/>
    </source>
</evidence>
<evidence type="ECO:0000256" key="5">
    <source>
        <dbReference type="ARBA" id="ARBA00044690"/>
    </source>
</evidence>
<gene>
    <name evidence="8" type="ORF">A3D44_02545</name>
</gene>
<dbReference type="SUPFAM" id="SSF56281">
    <property type="entry name" value="Metallo-hydrolase/oxidoreductase"/>
    <property type="match status" value="1"/>
</dbReference>
<dbReference type="PANTHER" id="PTHR23200:SF48">
    <property type="entry name" value="METALLO-BETA-LACTAMASE DOMAIN-CONTAINING PROTEIN 1"/>
    <property type="match status" value="1"/>
</dbReference>